<dbReference type="Pfam" id="PF01551">
    <property type="entry name" value="Peptidase_M23"/>
    <property type="match status" value="1"/>
</dbReference>
<dbReference type="Proteomes" id="UP000177494">
    <property type="component" value="Unassembled WGS sequence"/>
</dbReference>
<feature type="coiled-coil region" evidence="1">
    <location>
        <begin position="159"/>
        <end position="249"/>
    </location>
</feature>
<dbReference type="InterPro" id="IPR011055">
    <property type="entry name" value="Dup_hybrid_motif"/>
</dbReference>
<keyword evidence="1" id="KW-0175">Coiled coil</keyword>
<accession>A0A1F8H423</accession>
<feature type="domain" description="M23ase beta-sheet core" evidence="3">
    <location>
        <begin position="301"/>
        <end position="389"/>
    </location>
</feature>
<dbReference type="CDD" id="cd12797">
    <property type="entry name" value="M23_peptidase"/>
    <property type="match status" value="1"/>
</dbReference>
<dbReference type="Gene3D" id="6.10.250.3150">
    <property type="match status" value="1"/>
</dbReference>
<dbReference type="GO" id="GO:0004222">
    <property type="term" value="F:metalloendopeptidase activity"/>
    <property type="evidence" value="ECO:0007669"/>
    <property type="project" value="TreeGrafter"/>
</dbReference>
<evidence type="ECO:0000256" key="1">
    <source>
        <dbReference type="SAM" id="Coils"/>
    </source>
</evidence>
<dbReference type="InterPro" id="IPR050570">
    <property type="entry name" value="Cell_wall_metabolism_enzyme"/>
</dbReference>
<dbReference type="PANTHER" id="PTHR21666:SF270">
    <property type="entry name" value="MUREIN HYDROLASE ACTIVATOR ENVC"/>
    <property type="match status" value="1"/>
</dbReference>
<evidence type="ECO:0000313" key="5">
    <source>
        <dbReference type="Proteomes" id="UP000177494"/>
    </source>
</evidence>
<organism evidence="4 5">
    <name type="scientific">Candidatus Yanofskybacteria bacterium RIFCSPLOWO2_02_FULL_45_10</name>
    <dbReference type="NCBI Taxonomy" id="1802706"/>
    <lineage>
        <taxon>Bacteria</taxon>
        <taxon>Candidatus Yanofskyibacteriota</taxon>
    </lineage>
</organism>
<dbReference type="InterPro" id="IPR016047">
    <property type="entry name" value="M23ase_b-sheet_dom"/>
</dbReference>
<feature type="chain" id="PRO_5009535722" description="M23ase beta-sheet core domain-containing protein" evidence="2">
    <location>
        <begin position="29"/>
        <end position="418"/>
    </location>
</feature>
<proteinExistence type="predicted"/>
<evidence type="ECO:0000259" key="3">
    <source>
        <dbReference type="Pfam" id="PF01551"/>
    </source>
</evidence>
<protein>
    <recommendedName>
        <fullName evidence="3">M23ase beta-sheet core domain-containing protein</fullName>
    </recommendedName>
</protein>
<gene>
    <name evidence="4" type="ORF">A3I32_03020</name>
</gene>
<reference evidence="4 5" key="1">
    <citation type="journal article" date="2016" name="Nat. Commun.">
        <title>Thousands of microbial genomes shed light on interconnected biogeochemical processes in an aquifer system.</title>
        <authorList>
            <person name="Anantharaman K."/>
            <person name="Brown C.T."/>
            <person name="Hug L.A."/>
            <person name="Sharon I."/>
            <person name="Castelle C.J."/>
            <person name="Probst A.J."/>
            <person name="Thomas B.C."/>
            <person name="Singh A."/>
            <person name="Wilkins M.J."/>
            <person name="Karaoz U."/>
            <person name="Brodie E.L."/>
            <person name="Williams K.H."/>
            <person name="Hubbard S.S."/>
            <person name="Banfield J.F."/>
        </authorList>
    </citation>
    <scope>NUCLEOTIDE SEQUENCE [LARGE SCALE GENOMIC DNA]</scope>
</reference>
<keyword evidence="2" id="KW-0732">Signal</keyword>
<dbReference type="SUPFAM" id="SSF51261">
    <property type="entry name" value="Duplicated hybrid motif"/>
    <property type="match status" value="1"/>
</dbReference>
<comment type="caution">
    <text evidence="4">The sequence shown here is derived from an EMBL/GenBank/DDBJ whole genome shotgun (WGS) entry which is preliminary data.</text>
</comment>
<sequence length="418" mass="46545">MNTNSSLAKLLAVLILASSYFSFNPVQAADSNTQRILELRKQIAELQKKSDQYKSIVATSQKQEASLKREINILNNQISDLQVQIQITEKEISATRLDIGELGTNIVRHEDVITDKKAVVANLITLLYQRDQENEIAMLLKNNSLSDFFNDLEATKNLNSDLLASITVLKTEKEALEKNKAELEGKKQELESLSQSAKIKAASLNNTKYSKDDLLQKTKGKEELYQKMLEGVEADQDRFFAELRQLENNAIANNEIILHVTANYVPPRNTNIFKYPHEKYRLTQGYGYTAFAKRGAYNGNPHNGADIAGGCGTPITPIGDGEILVSGTNGGYGNWVAVRHQYNLVSIYAHMRAPSGLNNGTKVTTRDVIGFEGTTGNSTGCHVHLGLYKDFFTYPSSKTGELYFNYFQGSLNPLDYLP</sequence>
<dbReference type="AlphaFoldDB" id="A0A1F8H423"/>
<evidence type="ECO:0000256" key="2">
    <source>
        <dbReference type="SAM" id="SignalP"/>
    </source>
</evidence>
<dbReference type="EMBL" id="MGKU01000027">
    <property type="protein sequence ID" value="OGN32020.1"/>
    <property type="molecule type" value="Genomic_DNA"/>
</dbReference>
<feature type="signal peptide" evidence="2">
    <location>
        <begin position="1"/>
        <end position="28"/>
    </location>
</feature>
<name>A0A1F8H423_9BACT</name>
<dbReference type="PANTHER" id="PTHR21666">
    <property type="entry name" value="PEPTIDASE-RELATED"/>
    <property type="match status" value="1"/>
</dbReference>
<dbReference type="Gene3D" id="2.70.70.10">
    <property type="entry name" value="Glucose Permease (Domain IIA)"/>
    <property type="match status" value="1"/>
</dbReference>
<feature type="coiled-coil region" evidence="1">
    <location>
        <begin position="29"/>
        <end position="91"/>
    </location>
</feature>
<dbReference type="STRING" id="1802706.A3I32_03020"/>
<evidence type="ECO:0000313" key="4">
    <source>
        <dbReference type="EMBL" id="OGN32020.1"/>
    </source>
</evidence>